<comment type="caution">
    <text evidence="2">The sequence shown here is derived from an EMBL/GenBank/DDBJ whole genome shotgun (WGS) entry which is preliminary data.</text>
</comment>
<evidence type="ECO:0000313" key="2">
    <source>
        <dbReference type="EMBL" id="CAH0417965.1"/>
    </source>
</evidence>
<sequence>MNEESKKILKSGHFLSKISLIIIILICMGPNLWLLWNAFVEPLSRGKITFVSIMNIPCMLLVGYLIGQKIEGRDADRYAQEADALEAELNELKSKSSK</sequence>
<dbReference type="EMBL" id="CAKKNT010000003">
    <property type="protein sequence ID" value="CAH0417965.1"/>
    <property type="molecule type" value="Genomic_DNA"/>
</dbReference>
<keyword evidence="3" id="KW-1185">Reference proteome</keyword>
<reference evidence="2 3" key="1">
    <citation type="submission" date="2021-11" db="EMBL/GenBank/DDBJ databases">
        <authorList>
            <person name="Depoorter E."/>
        </authorList>
    </citation>
    <scope>NUCLEOTIDE SEQUENCE [LARGE SCALE GENOMIC DNA]</scope>
    <source>
        <strain evidence="2 3">LMG 24286</strain>
    </source>
</reference>
<evidence type="ECO:0000256" key="1">
    <source>
        <dbReference type="SAM" id="Phobius"/>
    </source>
</evidence>
<evidence type="ECO:0000313" key="3">
    <source>
        <dbReference type="Proteomes" id="UP000789719"/>
    </source>
</evidence>
<feature type="transmembrane region" description="Helical" evidence="1">
    <location>
        <begin position="14"/>
        <end position="36"/>
    </location>
</feature>
<organism evidence="2 3">
    <name type="scientific">Periweissella ghanensis</name>
    <dbReference type="NCBI Taxonomy" id="467997"/>
    <lineage>
        <taxon>Bacteria</taxon>
        <taxon>Bacillati</taxon>
        <taxon>Bacillota</taxon>
        <taxon>Bacilli</taxon>
        <taxon>Lactobacillales</taxon>
        <taxon>Lactobacillaceae</taxon>
        <taxon>Periweissella</taxon>
    </lineage>
</organism>
<keyword evidence="1" id="KW-0472">Membrane</keyword>
<protein>
    <submittedName>
        <fullName evidence="2">Uncharacterized protein</fullName>
    </submittedName>
</protein>
<name>A0ABN8BN90_9LACO</name>
<keyword evidence="1" id="KW-1133">Transmembrane helix</keyword>
<gene>
    <name evidence="2" type="ORF">WGH24286_00381</name>
</gene>
<feature type="transmembrane region" description="Helical" evidence="1">
    <location>
        <begin position="48"/>
        <end position="67"/>
    </location>
</feature>
<accession>A0ABN8BN90</accession>
<dbReference type="Proteomes" id="UP000789719">
    <property type="component" value="Unassembled WGS sequence"/>
</dbReference>
<keyword evidence="1" id="KW-0812">Transmembrane</keyword>
<dbReference type="RefSeq" id="WP_230098074.1">
    <property type="nucleotide sequence ID" value="NZ_CAKKNT010000003.1"/>
</dbReference>
<proteinExistence type="predicted"/>